<name>A0AAX3EG50_PAEUR</name>
<dbReference type="SUPFAM" id="SSF47598">
    <property type="entry name" value="Ribbon-helix-helix"/>
    <property type="match status" value="1"/>
</dbReference>
<keyword evidence="2" id="KW-1185">Reference proteome</keyword>
<dbReference type="EMBL" id="CP101185">
    <property type="protein sequence ID" value="UYV96923.1"/>
    <property type="molecule type" value="Genomic_DNA"/>
</dbReference>
<dbReference type="AlphaFoldDB" id="A0AAX3EG50"/>
<reference evidence="1" key="1">
    <citation type="submission" date="2022-07" db="EMBL/GenBank/DDBJ databases">
        <authorList>
            <person name="Wu T."/>
        </authorList>
    </citation>
    <scope>NUCLEOTIDE SEQUENCE</scope>
    <source>
        <strain evidence="1">SD-1</strain>
    </source>
</reference>
<sequence>MTTPITGGDRQNPAGIKTLAIRLEPDVHTQLTLIAQLRNSTITDEIRKALMAHIDGIKGSADLASQAESAMAEIEREAAARREAIAQLFGSDPEATKTRPARGR</sequence>
<dbReference type="GO" id="GO:0006355">
    <property type="term" value="P:regulation of DNA-templated transcription"/>
    <property type="evidence" value="ECO:0007669"/>
    <property type="project" value="InterPro"/>
</dbReference>
<dbReference type="Proteomes" id="UP001163293">
    <property type="component" value="Chromosome"/>
</dbReference>
<dbReference type="RefSeq" id="WP_069695941.1">
    <property type="nucleotide sequence ID" value="NZ_CP043010.1"/>
</dbReference>
<evidence type="ECO:0008006" key="3">
    <source>
        <dbReference type="Google" id="ProtNLM"/>
    </source>
</evidence>
<evidence type="ECO:0000313" key="1">
    <source>
        <dbReference type="EMBL" id="UYV96923.1"/>
    </source>
</evidence>
<evidence type="ECO:0000313" key="2">
    <source>
        <dbReference type="Proteomes" id="UP001163293"/>
    </source>
</evidence>
<dbReference type="InterPro" id="IPR010985">
    <property type="entry name" value="Ribbon_hlx_hlx"/>
</dbReference>
<proteinExistence type="predicted"/>
<gene>
    <name evidence="1" type="ORF">NL394_18010</name>
</gene>
<protein>
    <recommendedName>
        <fullName evidence="3">DNA-binding protein</fullName>
    </recommendedName>
</protein>
<accession>A0AAX3EG50</accession>
<organism evidence="1 2">
    <name type="scientific">Paenarthrobacter ureafaciens</name>
    <dbReference type="NCBI Taxonomy" id="37931"/>
    <lineage>
        <taxon>Bacteria</taxon>
        <taxon>Bacillati</taxon>
        <taxon>Actinomycetota</taxon>
        <taxon>Actinomycetes</taxon>
        <taxon>Micrococcales</taxon>
        <taxon>Micrococcaceae</taxon>
        <taxon>Paenarthrobacter</taxon>
    </lineage>
</organism>